<dbReference type="InterPro" id="IPR024498">
    <property type="entry name" value="DUF2786"/>
</dbReference>
<dbReference type="InterPro" id="IPR055592">
    <property type="entry name" value="DUF7168"/>
</dbReference>
<evidence type="ECO:0000256" key="1">
    <source>
        <dbReference type="SAM" id="MobiDB-lite"/>
    </source>
</evidence>
<gene>
    <name evidence="4" type="ORF">AAFH96_05060</name>
</gene>
<sequence length="402" mass="43357">MTTVRDRIEAVVRGGVGYEAGLDALTVAPAAEVDPILVDVLHDAFARLWRGGWQPVELHRVVARNGTVTHAHLVTDAVAAHLRRFPRESVDERWLSQADALGAHVWWRNSGGYLGDLAGRWKLDRVAVLDLVLTLLGILAELPPIEVLIPPPGTAARTAGPRGRVDHRLLDRVRALLAKAESTAYPAEAEAYTAKAQELIARHSLDEALSAARDDTATVVPFARRIGVDHPYESEKASLLDAVARANRCHLVWSPEFGFATVFGFDADIDAVDLLHASLLVQAHRAMARAEPPGGKAGRARLKAFRQSFLVAFAVRIGERLAGAAKAALEEAIRPTGPVAEPGPVAATDLLPVLAARDEQVRETMDRVFPRTVRARGSRVDSREGWESGRAAADRADLGTGG</sequence>
<feature type="domain" description="DUF2786" evidence="2">
    <location>
        <begin position="168"/>
        <end position="207"/>
    </location>
</feature>
<dbReference type="Pfam" id="PF23771">
    <property type="entry name" value="DUF7168"/>
    <property type="match status" value="1"/>
</dbReference>
<organism evidence="4 5">
    <name type="scientific">Polymorphospora lycopeni</name>
    <dbReference type="NCBI Taxonomy" id="3140240"/>
    <lineage>
        <taxon>Bacteria</taxon>
        <taxon>Bacillati</taxon>
        <taxon>Actinomycetota</taxon>
        <taxon>Actinomycetes</taxon>
        <taxon>Micromonosporales</taxon>
        <taxon>Micromonosporaceae</taxon>
        <taxon>Polymorphospora</taxon>
    </lineage>
</organism>
<dbReference type="RefSeq" id="WP_375733218.1">
    <property type="nucleotide sequence ID" value="NZ_JBCGDC010000010.1"/>
</dbReference>
<evidence type="ECO:0000259" key="3">
    <source>
        <dbReference type="Pfam" id="PF23771"/>
    </source>
</evidence>
<accession>A0ABV5CKF0</accession>
<evidence type="ECO:0000313" key="4">
    <source>
        <dbReference type="EMBL" id="MFB6392470.1"/>
    </source>
</evidence>
<proteinExistence type="predicted"/>
<reference evidence="4 5" key="1">
    <citation type="submission" date="2024-04" db="EMBL/GenBank/DDBJ databases">
        <title>Polymorphospora sp. isolated from Baiyangdian Lake in Xiong'an New Area.</title>
        <authorList>
            <person name="Zhang X."/>
            <person name="Liu J."/>
        </authorList>
    </citation>
    <scope>NUCLEOTIDE SEQUENCE [LARGE SCALE GENOMIC DNA]</scope>
    <source>
        <strain evidence="4 5">2-325</strain>
    </source>
</reference>
<dbReference type="Proteomes" id="UP001582793">
    <property type="component" value="Unassembled WGS sequence"/>
</dbReference>
<comment type="caution">
    <text evidence="4">The sequence shown here is derived from an EMBL/GenBank/DDBJ whole genome shotgun (WGS) entry which is preliminary data.</text>
</comment>
<evidence type="ECO:0000313" key="5">
    <source>
        <dbReference type="Proteomes" id="UP001582793"/>
    </source>
</evidence>
<feature type="region of interest" description="Disordered" evidence="1">
    <location>
        <begin position="376"/>
        <end position="402"/>
    </location>
</feature>
<feature type="compositionally biased region" description="Basic and acidic residues" evidence="1">
    <location>
        <begin position="378"/>
        <end position="402"/>
    </location>
</feature>
<evidence type="ECO:0000259" key="2">
    <source>
        <dbReference type="Pfam" id="PF10979"/>
    </source>
</evidence>
<feature type="domain" description="DUF7168" evidence="3">
    <location>
        <begin position="236"/>
        <end position="330"/>
    </location>
</feature>
<name>A0ABV5CKF0_9ACTN</name>
<keyword evidence="5" id="KW-1185">Reference proteome</keyword>
<dbReference type="Pfam" id="PF10979">
    <property type="entry name" value="DUF2786"/>
    <property type="match status" value="1"/>
</dbReference>
<protein>
    <submittedName>
        <fullName evidence="4">DUF2786 domain-containing protein</fullName>
    </submittedName>
</protein>
<dbReference type="EMBL" id="JBCGDC010000010">
    <property type="protein sequence ID" value="MFB6392470.1"/>
    <property type="molecule type" value="Genomic_DNA"/>
</dbReference>